<dbReference type="GO" id="GO:0006906">
    <property type="term" value="P:vesicle fusion"/>
    <property type="evidence" value="ECO:0007669"/>
    <property type="project" value="TreeGrafter"/>
</dbReference>
<evidence type="ECO:0000313" key="4">
    <source>
        <dbReference type="EMBL" id="ODQ64482.1"/>
    </source>
</evidence>
<feature type="transmembrane region" description="Helical" evidence="2">
    <location>
        <begin position="267"/>
        <end position="286"/>
    </location>
</feature>
<keyword evidence="2" id="KW-1133">Transmembrane helix</keyword>
<dbReference type="PROSITE" id="PS50192">
    <property type="entry name" value="T_SNARE"/>
    <property type="match status" value="1"/>
</dbReference>
<reference evidence="4 5" key="1">
    <citation type="journal article" date="2016" name="Proc. Natl. Acad. Sci. U.S.A.">
        <title>Comparative genomics of biotechnologically important yeasts.</title>
        <authorList>
            <person name="Riley R."/>
            <person name="Haridas S."/>
            <person name="Wolfe K.H."/>
            <person name="Lopes M.R."/>
            <person name="Hittinger C.T."/>
            <person name="Goeker M."/>
            <person name="Salamov A.A."/>
            <person name="Wisecaver J.H."/>
            <person name="Long T.M."/>
            <person name="Calvey C.H."/>
            <person name="Aerts A.L."/>
            <person name="Barry K.W."/>
            <person name="Choi C."/>
            <person name="Clum A."/>
            <person name="Coughlan A.Y."/>
            <person name="Deshpande S."/>
            <person name="Douglass A.P."/>
            <person name="Hanson S.J."/>
            <person name="Klenk H.-P."/>
            <person name="LaButti K.M."/>
            <person name="Lapidus A."/>
            <person name="Lindquist E.A."/>
            <person name="Lipzen A.M."/>
            <person name="Meier-Kolthoff J.P."/>
            <person name="Ohm R.A."/>
            <person name="Otillar R.P."/>
            <person name="Pangilinan J.L."/>
            <person name="Peng Y."/>
            <person name="Rokas A."/>
            <person name="Rosa C.A."/>
            <person name="Scheuner C."/>
            <person name="Sibirny A.A."/>
            <person name="Slot J.C."/>
            <person name="Stielow J.B."/>
            <person name="Sun H."/>
            <person name="Kurtzman C.P."/>
            <person name="Blackwell M."/>
            <person name="Grigoriev I.V."/>
            <person name="Jeffries T.W."/>
        </authorList>
    </citation>
    <scope>NUCLEOTIDE SEQUENCE [LARGE SCALE GENOMIC DNA]</scope>
    <source>
        <strain evidence="4 5">DSM 6958</strain>
    </source>
</reference>
<dbReference type="AlphaFoldDB" id="A0A1E3PHQ9"/>
<dbReference type="GO" id="GO:0005484">
    <property type="term" value="F:SNAP receptor activity"/>
    <property type="evidence" value="ECO:0007669"/>
    <property type="project" value="TreeGrafter"/>
</dbReference>
<accession>A0A1E3PHQ9</accession>
<feature type="domain" description="T-SNARE coiled-coil homology" evidence="3">
    <location>
        <begin position="195"/>
        <end position="257"/>
    </location>
</feature>
<dbReference type="Gene3D" id="1.20.58.70">
    <property type="match status" value="1"/>
</dbReference>
<dbReference type="GO" id="GO:0006886">
    <property type="term" value="P:intracellular protein transport"/>
    <property type="evidence" value="ECO:0007669"/>
    <property type="project" value="TreeGrafter"/>
</dbReference>
<evidence type="ECO:0000313" key="5">
    <source>
        <dbReference type="Proteomes" id="UP000095009"/>
    </source>
</evidence>
<dbReference type="SMART" id="SM00397">
    <property type="entry name" value="t_SNARE"/>
    <property type="match status" value="1"/>
</dbReference>
<dbReference type="InterPro" id="IPR000727">
    <property type="entry name" value="T_SNARE_dom"/>
</dbReference>
<dbReference type="EMBL" id="KV454411">
    <property type="protein sequence ID" value="ODQ64482.1"/>
    <property type="molecule type" value="Genomic_DNA"/>
</dbReference>
<keyword evidence="2" id="KW-0472">Membrane</keyword>
<evidence type="ECO:0000256" key="2">
    <source>
        <dbReference type="SAM" id="Phobius"/>
    </source>
</evidence>
<evidence type="ECO:0000259" key="3">
    <source>
        <dbReference type="PROSITE" id="PS50192"/>
    </source>
</evidence>
<organism evidence="4 5">
    <name type="scientific">Nadsonia fulvescens var. elongata DSM 6958</name>
    <dbReference type="NCBI Taxonomy" id="857566"/>
    <lineage>
        <taxon>Eukaryota</taxon>
        <taxon>Fungi</taxon>
        <taxon>Dikarya</taxon>
        <taxon>Ascomycota</taxon>
        <taxon>Saccharomycotina</taxon>
        <taxon>Dipodascomycetes</taxon>
        <taxon>Dipodascales</taxon>
        <taxon>Dipodascales incertae sedis</taxon>
        <taxon>Nadsonia</taxon>
    </lineage>
</organism>
<dbReference type="Pfam" id="PF05739">
    <property type="entry name" value="SNARE"/>
    <property type="match status" value="1"/>
</dbReference>
<gene>
    <name evidence="4" type="ORF">NADFUDRAFT_70968</name>
</gene>
<name>A0A1E3PHQ9_9ASCO</name>
<dbReference type="GO" id="GO:0031201">
    <property type="term" value="C:SNARE complex"/>
    <property type="evidence" value="ECO:0007669"/>
    <property type="project" value="TreeGrafter"/>
</dbReference>
<comment type="similarity">
    <text evidence="1">Belongs to the syntaxin family.</text>
</comment>
<keyword evidence="5" id="KW-1185">Reference proteome</keyword>
<protein>
    <recommendedName>
        <fullName evidence="3">t-SNARE coiled-coil homology domain-containing protein</fullName>
    </recommendedName>
</protein>
<evidence type="ECO:0000256" key="1">
    <source>
        <dbReference type="ARBA" id="ARBA00009063"/>
    </source>
</evidence>
<dbReference type="PANTHER" id="PTHR19957">
    <property type="entry name" value="SYNTAXIN"/>
    <property type="match status" value="1"/>
</dbReference>
<dbReference type="InterPro" id="IPR045242">
    <property type="entry name" value="Syntaxin"/>
</dbReference>
<dbReference type="InterPro" id="IPR010989">
    <property type="entry name" value="SNARE"/>
</dbReference>
<dbReference type="GO" id="GO:0000149">
    <property type="term" value="F:SNARE binding"/>
    <property type="evidence" value="ECO:0007669"/>
    <property type="project" value="TreeGrafter"/>
</dbReference>
<proteinExistence type="inferred from homology"/>
<dbReference type="Gene3D" id="1.20.5.110">
    <property type="match status" value="1"/>
</dbReference>
<dbReference type="STRING" id="857566.A0A1E3PHQ9"/>
<dbReference type="GO" id="GO:0048278">
    <property type="term" value="P:vesicle docking"/>
    <property type="evidence" value="ECO:0007669"/>
    <property type="project" value="TreeGrafter"/>
</dbReference>
<dbReference type="PANTHER" id="PTHR19957:SF38">
    <property type="entry name" value="LD27581P"/>
    <property type="match status" value="1"/>
</dbReference>
<sequence length="287" mass="32266">MSNNNLSVPPTYADYSSEVSAAAAHLTSLRRQLPLLGTRRDSPTVRNQLQEVIKDCDQCLIRAKHFQSEAVGSSLKGKTLLGVTDSTKGTAADDKIHKFEWERAKKEIHTLSDELTRIKSVVHSYPPPTDPLKEQKEKQLELELQTELSQQLHISKSSGNKLPHTETTPLLAEQQQEQLQVQKDQLNQSALNFQTAQILDRDDDIQAIERGVNDINAIFRDLGSLISQQGTQVDTIEENANNTTKSIQRGQEQLLKSNNRLKSRGKCTFILLMVLLIFIVIFSILML</sequence>
<keyword evidence="2" id="KW-0812">Transmembrane</keyword>
<dbReference type="SUPFAM" id="SSF47661">
    <property type="entry name" value="t-snare proteins"/>
    <property type="match status" value="1"/>
</dbReference>
<dbReference type="Proteomes" id="UP000095009">
    <property type="component" value="Unassembled WGS sequence"/>
</dbReference>
<dbReference type="GO" id="GO:0012505">
    <property type="term" value="C:endomembrane system"/>
    <property type="evidence" value="ECO:0007669"/>
    <property type="project" value="TreeGrafter"/>
</dbReference>
<dbReference type="OrthoDB" id="364348at2759"/>